<evidence type="ECO:0000313" key="3">
    <source>
        <dbReference type="Proteomes" id="UP000228952"/>
    </source>
</evidence>
<dbReference type="EMBL" id="PFQB01000120">
    <property type="protein sequence ID" value="PJA12277.1"/>
    <property type="molecule type" value="Genomic_DNA"/>
</dbReference>
<feature type="domain" description="Integrase catalytic" evidence="1">
    <location>
        <begin position="157"/>
        <end position="319"/>
    </location>
</feature>
<dbReference type="GO" id="GO:0015074">
    <property type="term" value="P:DNA integration"/>
    <property type="evidence" value="ECO:0007669"/>
    <property type="project" value="InterPro"/>
</dbReference>
<name>A0A2M7W0W9_9BACT</name>
<reference evidence="3" key="1">
    <citation type="submission" date="2017-09" db="EMBL/GenBank/DDBJ databases">
        <title>Depth-based differentiation of microbial function through sediment-hosted aquifers and enrichment of novel symbionts in the deep terrestrial subsurface.</title>
        <authorList>
            <person name="Probst A.J."/>
            <person name="Ladd B."/>
            <person name="Jarett J.K."/>
            <person name="Geller-Mcgrath D.E."/>
            <person name="Sieber C.M.K."/>
            <person name="Emerson J.B."/>
            <person name="Anantharaman K."/>
            <person name="Thomas B.C."/>
            <person name="Malmstrom R."/>
            <person name="Stieglmeier M."/>
            <person name="Klingl A."/>
            <person name="Woyke T."/>
            <person name="Ryan C.M."/>
            <person name="Banfield J.F."/>
        </authorList>
    </citation>
    <scope>NUCLEOTIDE SEQUENCE [LARGE SCALE GENOMIC DNA]</scope>
</reference>
<dbReference type="InterPro" id="IPR036397">
    <property type="entry name" value="RNaseH_sf"/>
</dbReference>
<dbReference type="InterPro" id="IPR050900">
    <property type="entry name" value="Transposase_IS3/IS150/IS904"/>
</dbReference>
<organism evidence="2 3">
    <name type="scientific">Candidatus Dojkabacteria bacterium CG_4_10_14_0_2_um_filter_Dojkabacteria_WS6_41_15</name>
    <dbReference type="NCBI Taxonomy" id="2014249"/>
    <lineage>
        <taxon>Bacteria</taxon>
        <taxon>Candidatus Dojkabacteria</taxon>
    </lineage>
</organism>
<dbReference type="SUPFAM" id="SSF53098">
    <property type="entry name" value="Ribonuclease H-like"/>
    <property type="match status" value="1"/>
</dbReference>
<accession>A0A2M7W0W9</accession>
<dbReference type="Proteomes" id="UP000228952">
    <property type="component" value="Unassembled WGS sequence"/>
</dbReference>
<sequence length="369" mass="43497">MQIVTKLPIKGLHRLIRDANLSIQAQKRLTWMDFLDSSHTFAETSRHFFEPESTIRFWRKRYNRYKPNSLVNHTSRPHHTRALYVPSCVLEKIKEIRKPYCVGKVKLQDELREQGIIIGQSKIQKLIGMMNLKCHKKIRKHVKRQNRKHMYTVPKEVYKRPGGLVYLDVKHLLLPGGLKACQFVALDHSTRYLATKVFSRITSRSTVEFLGYLQKQEPFTTIKYIGTDNGSEFLGEFEKALKEKQVLHVFSSPRSPKQNPFVERVIRTIIDELYSQQGLATTREGLNDKLQRYVIYYNTKRRHFGLNLLTPQRKLEMLQLDSAFYCFPQEVPNQYMNLPKNTLCYTITYGNTTRNNSRSVKDRRKDQRV</sequence>
<protein>
    <recommendedName>
        <fullName evidence="1">Integrase catalytic domain-containing protein</fullName>
    </recommendedName>
</protein>
<dbReference type="InterPro" id="IPR001584">
    <property type="entry name" value="Integrase_cat-core"/>
</dbReference>
<gene>
    <name evidence="2" type="ORF">COX64_04895</name>
</gene>
<dbReference type="Pfam" id="PF13683">
    <property type="entry name" value="rve_3"/>
    <property type="match status" value="1"/>
</dbReference>
<dbReference type="PROSITE" id="PS50994">
    <property type="entry name" value="INTEGRASE"/>
    <property type="match status" value="1"/>
</dbReference>
<dbReference type="GO" id="GO:0003676">
    <property type="term" value="F:nucleic acid binding"/>
    <property type="evidence" value="ECO:0007669"/>
    <property type="project" value="InterPro"/>
</dbReference>
<evidence type="ECO:0000313" key="2">
    <source>
        <dbReference type="EMBL" id="PJA12277.1"/>
    </source>
</evidence>
<dbReference type="PANTHER" id="PTHR46889">
    <property type="entry name" value="TRANSPOSASE INSF FOR INSERTION SEQUENCE IS3B-RELATED"/>
    <property type="match status" value="1"/>
</dbReference>
<dbReference type="AlphaFoldDB" id="A0A2M7W0W9"/>
<proteinExistence type="predicted"/>
<dbReference type="Gene3D" id="3.30.420.10">
    <property type="entry name" value="Ribonuclease H-like superfamily/Ribonuclease H"/>
    <property type="match status" value="1"/>
</dbReference>
<dbReference type="InterPro" id="IPR012337">
    <property type="entry name" value="RNaseH-like_sf"/>
</dbReference>
<comment type="caution">
    <text evidence="2">The sequence shown here is derived from an EMBL/GenBank/DDBJ whole genome shotgun (WGS) entry which is preliminary data.</text>
</comment>
<dbReference type="PANTHER" id="PTHR46889:SF4">
    <property type="entry name" value="TRANSPOSASE INSO FOR INSERTION SEQUENCE ELEMENT IS911B-RELATED"/>
    <property type="match status" value="1"/>
</dbReference>
<evidence type="ECO:0000259" key="1">
    <source>
        <dbReference type="PROSITE" id="PS50994"/>
    </source>
</evidence>